<dbReference type="InterPro" id="IPR013815">
    <property type="entry name" value="ATP_grasp_subdomain_1"/>
</dbReference>
<dbReference type="Gene3D" id="3.30.1490.20">
    <property type="entry name" value="ATP-grasp fold, A domain"/>
    <property type="match status" value="1"/>
</dbReference>
<evidence type="ECO:0000256" key="3">
    <source>
        <dbReference type="ARBA" id="ARBA00023315"/>
    </source>
</evidence>
<name>A0A1G1WMS8_9BACT</name>
<dbReference type="Pfam" id="PF16114">
    <property type="entry name" value="Citrate_bind"/>
    <property type="match status" value="1"/>
</dbReference>
<dbReference type="GO" id="GO:0003878">
    <property type="term" value="F:ATP citrate synthase activity"/>
    <property type="evidence" value="ECO:0007669"/>
    <property type="project" value="UniProtKB-EC"/>
</dbReference>
<feature type="domain" description="ATP-grasp fold succinyl-CoA synthetase-type" evidence="5">
    <location>
        <begin position="3"/>
        <end position="165"/>
    </location>
</feature>
<keyword evidence="2" id="KW-0547">Nucleotide-binding</keyword>
<dbReference type="STRING" id="1802603.A3F35_02735"/>
<protein>
    <submittedName>
        <fullName evidence="7">Uncharacterized protein</fullName>
    </submittedName>
</protein>
<organism evidence="7 8">
    <name type="scientific">Candidatus Woykebacteria bacterium RIFCSPHIGHO2_12_FULL_45_10</name>
    <dbReference type="NCBI Taxonomy" id="1802603"/>
    <lineage>
        <taxon>Bacteria</taxon>
        <taxon>Candidatus Woykeibacteriota</taxon>
    </lineage>
</organism>
<dbReference type="SUPFAM" id="SSF52210">
    <property type="entry name" value="Succinyl-CoA synthetase domains"/>
    <property type="match status" value="1"/>
</dbReference>
<comment type="catalytic activity">
    <reaction evidence="4">
        <text>oxaloacetate + acetyl-CoA + ADP + phosphate = citrate + ATP + CoA</text>
        <dbReference type="Rhea" id="RHEA:21160"/>
        <dbReference type="ChEBI" id="CHEBI:16452"/>
        <dbReference type="ChEBI" id="CHEBI:16947"/>
        <dbReference type="ChEBI" id="CHEBI:30616"/>
        <dbReference type="ChEBI" id="CHEBI:43474"/>
        <dbReference type="ChEBI" id="CHEBI:57287"/>
        <dbReference type="ChEBI" id="CHEBI:57288"/>
        <dbReference type="ChEBI" id="CHEBI:456216"/>
        <dbReference type="EC" id="2.3.3.8"/>
    </reaction>
</comment>
<dbReference type="GO" id="GO:0005524">
    <property type="term" value="F:ATP binding"/>
    <property type="evidence" value="ECO:0007669"/>
    <property type="project" value="InterPro"/>
</dbReference>
<comment type="caution">
    <text evidence="7">The sequence shown here is derived from an EMBL/GenBank/DDBJ whole genome shotgun (WGS) entry which is preliminary data.</text>
</comment>
<dbReference type="GO" id="GO:0004775">
    <property type="term" value="F:succinate-CoA ligase (ADP-forming) activity"/>
    <property type="evidence" value="ECO:0007669"/>
    <property type="project" value="TreeGrafter"/>
</dbReference>
<dbReference type="PIRSF" id="PIRSF001554">
    <property type="entry name" value="SucCS_beta"/>
    <property type="match status" value="1"/>
</dbReference>
<dbReference type="GO" id="GO:0005829">
    <property type="term" value="C:cytosol"/>
    <property type="evidence" value="ECO:0007669"/>
    <property type="project" value="TreeGrafter"/>
</dbReference>
<dbReference type="Gene3D" id="3.40.50.261">
    <property type="entry name" value="Succinyl-CoA synthetase domains"/>
    <property type="match status" value="1"/>
</dbReference>
<dbReference type="Proteomes" id="UP000178068">
    <property type="component" value="Unassembled WGS sequence"/>
</dbReference>
<keyword evidence="1" id="KW-0436">Ligase</keyword>
<dbReference type="GO" id="GO:0006104">
    <property type="term" value="P:succinyl-CoA metabolic process"/>
    <property type="evidence" value="ECO:0007669"/>
    <property type="project" value="TreeGrafter"/>
</dbReference>
<sequence length="383" mass="42428">MILYEFEGLGLFDKVGIPTPKRVLVNSLSEFKKLTFEPPYIAKAQVLSGKRGKSGLVKEITSEQELKKILEKSPKGVLVEEKLTATKQYYLSITYDTSVRKPVILFSDQGGVDIEDVKDVKKFEVDLTIGFVFNQFTPDLNSVVTKLWRVFTEFDCRLAEINPLFETKQGLFAVDAKIILDDDALFRHEDLGFEPRDVFGKKPTPEELAAAEIDKSDHRGSAGSSYIQLDGDIGIIAAGGGGSLVNMDALVALGGKPANYTEHSGNPPREKIEKLTKVVLGKKGLIGCWLVGATANFTDMFETLSGFVDGLRSLKPKPDYPIVIRRGGPRWEEAKQMLEMVKKEEGFDLHIYGPETPMTSTAKIMVELSNKFKNQKAKGKNAN</sequence>
<evidence type="ECO:0000313" key="8">
    <source>
        <dbReference type="Proteomes" id="UP000178068"/>
    </source>
</evidence>
<dbReference type="InterPro" id="IPR032263">
    <property type="entry name" value="Citrate-bd"/>
</dbReference>
<dbReference type="SUPFAM" id="SSF56059">
    <property type="entry name" value="Glutathione synthetase ATP-binding domain-like"/>
    <property type="match status" value="1"/>
</dbReference>
<keyword evidence="3" id="KW-0012">Acyltransferase</keyword>
<dbReference type="EMBL" id="MHCZ01000043">
    <property type="protein sequence ID" value="OGY29035.1"/>
    <property type="molecule type" value="Genomic_DNA"/>
</dbReference>
<dbReference type="InterPro" id="IPR005809">
    <property type="entry name" value="Succ_CoA_ligase-like_bsu"/>
</dbReference>
<evidence type="ECO:0000259" key="5">
    <source>
        <dbReference type="Pfam" id="PF08442"/>
    </source>
</evidence>
<evidence type="ECO:0000256" key="1">
    <source>
        <dbReference type="ARBA" id="ARBA00022598"/>
    </source>
</evidence>
<evidence type="ECO:0000256" key="2">
    <source>
        <dbReference type="ARBA" id="ARBA00022741"/>
    </source>
</evidence>
<dbReference type="Pfam" id="PF08442">
    <property type="entry name" value="ATP-grasp_2"/>
    <property type="match status" value="1"/>
</dbReference>
<keyword evidence="3" id="KW-0808">Transferase</keyword>
<dbReference type="GO" id="GO:0042709">
    <property type="term" value="C:succinate-CoA ligase complex"/>
    <property type="evidence" value="ECO:0007669"/>
    <property type="project" value="TreeGrafter"/>
</dbReference>
<feature type="domain" description="ATP-citrate synthase citrate-binding" evidence="6">
    <location>
        <begin position="204"/>
        <end position="364"/>
    </location>
</feature>
<reference evidence="7 8" key="1">
    <citation type="journal article" date="2016" name="Nat. Commun.">
        <title>Thousands of microbial genomes shed light on interconnected biogeochemical processes in an aquifer system.</title>
        <authorList>
            <person name="Anantharaman K."/>
            <person name="Brown C.T."/>
            <person name="Hug L.A."/>
            <person name="Sharon I."/>
            <person name="Castelle C.J."/>
            <person name="Probst A.J."/>
            <person name="Thomas B.C."/>
            <person name="Singh A."/>
            <person name="Wilkins M.J."/>
            <person name="Karaoz U."/>
            <person name="Brodie E.L."/>
            <person name="Williams K.H."/>
            <person name="Hubbard S.S."/>
            <person name="Banfield J.F."/>
        </authorList>
    </citation>
    <scope>NUCLEOTIDE SEQUENCE [LARGE SCALE GENOMIC DNA]</scope>
</reference>
<dbReference type="PANTHER" id="PTHR11815:SF10">
    <property type="entry name" value="SUCCINATE--COA LIGASE [GDP-FORMING] SUBUNIT BETA, MITOCHONDRIAL"/>
    <property type="match status" value="1"/>
</dbReference>
<evidence type="ECO:0000259" key="6">
    <source>
        <dbReference type="Pfam" id="PF16114"/>
    </source>
</evidence>
<dbReference type="PANTHER" id="PTHR11815">
    <property type="entry name" value="SUCCINYL-COA SYNTHETASE BETA CHAIN"/>
    <property type="match status" value="1"/>
</dbReference>
<evidence type="ECO:0000256" key="4">
    <source>
        <dbReference type="ARBA" id="ARBA00047593"/>
    </source>
</evidence>
<dbReference type="GO" id="GO:0006099">
    <property type="term" value="P:tricarboxylic acid cycle"/>
    <property type="evidence" value="ECO:0007669"/>
    <property type="project" value="InterPro"/>
</dbReference>
<accession>A0A1G1WMS8</accession>
<dbReference type="InterPro" id="IPR016102">
    <property type="entry name" value="Succinyl-CoA_synth-like"/>
</dbReference>
<evidence type="ECO:0000313" key="7">
    <source>
        <dbReference type="EMBL" id="OGY29035.1"/>
    </source>
</evidence>
<dbReference type="InterPro" id="IPR013650">
    <property type="entry name" value="ATP-grasp_succ-CoA_synth-type"/>
</dbReference>
<dbReference type="Gene3D" id="3.30.470.20">
    <property type="entry name" value="ATP-grasp fold, B domain"/>
    <property type="match status" value="1"/>
</dbReference>
<dbReference type="AlphaFoldDB" id="A0A1G1WMS8"/>
<gene>
    <name evidence="7" type="ORF">A3F35_02735</name>
</gene>
<proteinExistence type="predicted"/>